<dbReference type="FunCoup" id="L0HG24">
    <property type="interactions" value="11"/>
</dbReference>
<dbReference type="GO" id="GO:0000428">
    <property type="term" value="C:DNA-directed RNA polymerase complex"/>
    <property type="evidence" value="ECO:0007669"/>
    <property type="project" value="UniProtKB-KW"/>
</dbReference>
<dbReference type="PANTHER" id="PTHR10536">
    <property type="entry name" value="DNA PRIMASE SMALL SUBUNIT"/>
    <property type="match status" value="1"/>
</dbReference>
<comment type="function">
    <text evidence="13">RNA polymerase that catalyzes the synthesis of short RNA molecules used as primers for DNA polymerase during DNA replication.</text>
</comment>
<dbReference type="GeneID" id="14310310"/>
<dbReference type="SUPFAM" id="SSF56747">
    <property type="entry name" value="Prim-pol domain"/>
    <property type="match status" value="1"/>
</dbReference>
<feature type="active site" evidence="11">
    <location>
        <position position="283"/>
    </location>
</feature>
<evidence type="ECO:0000256" key="13">
    <source>
        <dbReference type="RuleBase" id="RU004224"/>
    </source>
</evidence>
<evidence type="ECO:0000256" key="12">
    <source>
        <dbReference type="RuleBase" id="RU003514"/>
    </source>
</evidence>
<dbReference type="EC" id="2.7.7.-" evidence="11"/>
<evidence type="ECO:0000256" key="7">
    <source>
        <dbReference type="ARBA" id="ARBA00022723"/>
    </source>
</evidence>
<dbReference type="InterPro" id="IPR002755">
    <property type="entry name" value="DNA_primase_S"/>
</dbReference>
<evidence type="ECO:0000256" key="3">
    <source>
        <dbReference type="ARBA" id="ARBA00022515"/>
    </source>
</evidence>
<proteinExistence type="inferred from homology"/>
<keyword evidence="10 11" id="KW-0464">Manganese</keyword>
<keyword evidence="7 11" id="KW-0479">Metal-binding</keyword>
<comment type="subunit">
    <text evidence="11">Heterodimer of a small subunit (PriS) and a large subunit (PriL).</text>
</comment>
<comment type="similarity">
    <text evidence="1 11 12">Belongs to the eukaryotic-type primase small subunit family.</text>
</comment>
<keyword evidence="5 11" id="KW-0548">Nucleotidyltransferase</keyword>
<comment type="function">
    <text evidence="11">Catalytic subunit of DNA primase, an RNA polymerase that catalyzes the synthesis of short RNA molecules used as primers for DNA polymerase during DNA replication. The small subunit contains the primase catalytic core and has DNA synthesis activity on its own. Binding to the large subunit stabilizes and modulates the activity, increasing the rate of DNA synthesis while decreasing the length of the DNA fragments, and conferring RNA synthesis capability. The DNA polymerase activity may enable DNA primase to also catalyze primer extension after primer synthesis. May also play a role in DNA repair.</text>
</comment>
<keyword evidence="3 11" id="KW-0639">Primosome</keyword>
<dbReference type="HOGENOM" id="CLU_056123_1_0_2"/>
<dbReference type="eggNOG" id="arCOG04110">
    <property type="taxonomic scope" value="Archaea"/>
</dbReference>
<evidence type="ECO:0000256" key="6">
    <source>
        <dbReference type="ARBA" id="ARBA00022705"/>
    </source>
</evidence>
<dbReference type="Proteomes" id="UP000010824">
    <property type="component" value="Chromosome"/>
</dbReference>
<dbReference type="GO" id="GO:0006269">
    <property type="term" value="P:DNA replication, synthesis of primer"/>
    <property type="evidence" value="ECO:0007669"/>
    <property type="project" value="UniProtKB-UniRule"/>
</dbReference>
<reference evidence="14 15" key="2">
    <citation type="journal article" date="2014" name="Genome Announc.">
        <title>Complete Genome Sequence of Methanoregula formicica SMSPT, a Mesophilic Hydrogenotrophic Methanogen Isolated from a Methanogenic Upflow Anaerobic Sludge Blanket Reactor.</title>
        <authorList>
            <person name="Yamamoto K."/>
            <person name="Tamaki H."/>
            <person name="Cadillo-Quiroz H."/>
            <person name="Imachi H."/>
            <person name="Kyrpides N."/>
            <person name="Woyke T."/>
            <person name="Goodwin L."/>
            <person name="Zinder S.H."/>
            <person name="Kamagata Y."/>
            <person name="Liu W.T."/>
        </authorList>
    </citation>
    <scope>NUCLEOTIDE SEQUENCE [LARGE SCALE GENOMIC DNA]</scope>
    <source>
        <strain evidence="15">DSM 22288 / NBRC 105244 / SMSP</strain>
    </source>
</reference>
<name>L0HG24_METFS</name>
<evidence type="ECO:0000256" key="1">
    <source>
        <dbReference type="ARBA" id="ARBA00009762"/>
    </source>
</evidence>
<evidence type="ECO:0000256" key="5">
    <source>
        <dbReference type="ARBA" id="ARBA00022695"/>
    </source>
</evidence>
<dbReference type="InterPro" id="IPR023639">
    <property type="entry name" value="DNA_primase_ssu_PriS"/>
</dbReference>
<protein>
    <recommendedName>
        <fullName evidence="11">DNA primase small subunit PriS</fullName>
        <ecNumber evidence="11">2.7.7.-</ecNumber>
    </recommendedName>
</protein>
<evidence type="ECO:0000313" key="15">
    <source>
        <dbReference type="Proteomes" id="UP000010824"/>
    </source>
</evidence>
<dbReference type="CDD" id="cd04860">
    <property type="entry name" value="AE_Prim_S"/>
    <property type="match status" value="1"/>
</dbReference>
<keyword evidence="6 11" id="KW-0235">DNA replication</keyword>
<dbReference type="EMBL" id="CP003167">
    <property type="protein sequence ID" value="AGB02049.1"/>
    <property type="molecule type" value="Genomic_DNA"/>
</dbReference>
<evidence type="ECO:0000256" key="10">
    <source>
        <dbReference type="ARBA" id="ARBA00023211"/>
    </source>
</evidence>
<dbReference type="Gene3D" id="3.90.920.10">
    <property type="entry name" value="DNA primase, PRIM domain"/>
    <property type="match status" value="1"/>
</dbReference>
<dbReference type="GO" id="GO:0046872">
    <property type="term" value="F:metal ion binding"/>
    <property type="evidence" value="ECO:0007669"/>
    <property type="project" value="UniProtKB-KW"/>
</dbReference>
<dbReference type="STRING" id="593750.Metfor_0997"/>
<comment type="cofactor">
    <cofactor evidence="11">
        <name>Mg(2+)</name>
        <dbReference type="ChEBI" id="CHEBI:18420"/>
    </cofactor>
    <cofactor evidence="11">
        <name>Mn(2+)</name>
        <dbReference type="ChEBI" id="CHEBI:29035"/>
    </cofactor>
</comment>
<feature type="active site" evidence="11">
    <location>
        <position position="101"/>
    </location>
</feature>
<accession>L0HG24</accession>
<keyword evidence="9 11" id="KW-0804">Transcription</keyword>
<evidence type="ECO:0000256" key="2">
    <source>
        <dbReference type="ARBA" id="ARBA00022478"/>
    </source>
</evidence>
<keyword evidence="2 11" id="KW-0240">DNA-directed RNA polymerase</keyword>
<keyword evidence="15" id="KW-1185">Reference proteome</keyword>
<dbReference type="GO" id="GO:0003899">
    <property type="term" value="F:DNA-directed RNA polymerase activity"/>
    <property type="evidence" value="ECO:0007669"/>
    <property type="project" value="UniProtKB-UniRule"/>
</dbReference>
<dbReference type="HAMAP" id="MF_00700">
    <property type="entry name" value="DNA_primase_sml_arc"/>
    <property type="match status" value="1"/>
</dbReference>
<dbReference type="InParanoid" id="L0HG24"/>
<keyword evidence="4 11" id="KW-0808">Transferase</keyword>
<feature type="active site" evidence="11">
    <location>
        <position position="99"/>
    </location>
</feature>
<evidence type="ECO:0000313" key="14">
    <source>
        <dbReference type="EMBL" id="AGB02049.1"/>
    </source>
</evidence>
<evidence type="ECO:0000256" key="4">
    <source>
        <dbReference type="ARBA" id="ARBA00022679"/>
    </source>
</evidence>
<sequence>MNPATAEFLRQRFTEYYKKTVLVAPPSIEQREWGFILFNPGAAETRMRRHIGFPGSGEMVSFIQNLIPQHAYYSTAYYEKPDAGTMADKGWCGADLIFDLDADHIVRGPYDQMLSRVKEETEKLLSILIDEFGIEPKTIDLVFSGGRGYHVHLRDIAFRNWGSSERRELIDYVCGIGIDPPAMLSGRLTGAPGWPGRYRGALIEYLGWIGALPEPEAVAHLAAIEGIGKDSAATFLKKREEIMEDIANRPSPMILKNRVLSHIVQQQEGEFKKRLLSRAALADEPVTTDTKRLIRMPTSLHGGSGMRVQPLELRELHDFDPLTDAVVFGTRDVKVDAKFPLRMPMLGSTYEIQKGITTVPEAVAVFLCCRGIAEIA</sequence>
<gene>
    <name evidence="11" type="primary">priS</name>
    <name evidence="14" type="ordered locus">Metfor_0997</name>
</gene>
<dbReference type="InterPro" id="IPR014052">
    <property type="entry name" value="DNA_primase_ssu_euk/arc"/>
</dbReference>
<dbReference type="RefSeq" id="WP_015285013.1">
    <property type="nucleotide sequence ID" value="NC_019943.1"/>
</dbReference>
<dbReference type="AlphaFoldDB" id="L0HG24"/>
<dbReference type="GO" id="GO:1990077">
    <property type="term" value="C:primosome complex"/>
    <property type="evidence" value="ECO:0007669"/>
    <property type="project" value="UniProtKB-KW"/>
</dbReference>
<organism evidence="14 15">
    <name type="scientific">Methanoregula formicica (strain DSM 22288 / NBRC 105244 / SMSP)</name>
    <dbReference type="NCBI Taxonomy" id="593750"/>
    <lineage>
        <taxon>Archaea</taxon>
        <taxon>Methanobacteriati</taxon>
        <taxon>Methanobacteriota</taxon>
        <taxon>Stenosarchaea group</taxon>
        <taxon>Methanomicrobia</taxon>
        <taxon>Methanomicrobiales</taxon>
        <taxon>Methanoregulaceae</taxon>
        <taxon>Methanoregula</taxon>
    </lineage>
</organism>
<dbReference type="OrthoDB" id="31125at2157"/>
<reference evidence="15" key="1">
    <citation type="submission" date="2011-12" db="EMBL/GenBank/DDBJ databases">
        <title>Complete sequence of Methanoregula formicicum SMSP.</title>
        <authorList>
            <person name="Lucas S."/>
            <person name="Han J."/>
            <person name="Lapidus A."/>
            <person name="Cheng J.-F."/>
            <person name="Goodwin L."/>
            <person name="Pitluck S."/>
            <person name="Peters L."/>
            <person name="Ovchinnikova G."/>
            <person name="Teshima H."/>
            <person name="Detter J.C."/>
            <person name="Han C."/>
            <person name="Tapia R."/>
            <person name="Land M."/>
            <person name="Hauser L."/>
            <person name="Kyrpides N."/>
            <person name="Ivanova N."/>
            <person name="Pagani I."/>
            <person name="Imachi H."/>
            <person name="Tamaki H."/>
            <person name="Sekiguchi Y."/>
            <person name="Kamagata Y."/>
            <person name="Cadillo-Quiroz H."/>
            <person name="Zinder S."/>
            <person name="Liu W.-T."/>
            <person name="Woyke T."/>
        </authorList>
    </citation>
    <scope>NUCLEOTIDE SEQUENCE [LARGE SCALE GENOMIC DNA]</scope>
    <source>
        <strain evidence="15">DSM 22288 / NBRC 105244 / SMSP</strain>
    </source>
</reference>
<keyword evidence="8 11" id="KW-0460">Magnesium</keyword>
<evidence type="ECO:0000256" key="8">
    <source>
        <dbReference type="ARBA" id="ARBA00022842"/>
    </source>
</evidence>
<evidence type="ECO:0000256" key="11">
    <source>
        <dbReference type="HAMAP-Rule" id="MF_00700"/>
    </source>
</evidence>
<dbReference type="KEGG" id="mfo:Metfor_0997"/>
<evidence type="ECO:0000256" key="9">
    <source>
        <dbReference type="ARBA" id="ARBA00023163"/>
    </source>
</evidence>
<dbReference type="Pfam" id="PF01896">
    <property type="entry name" value="DNA_primase_S"/>
    <property type="match status" value="1"/>
</dbReference>